<name>A0A0C2D4B3_9BACT</name>
<evidence type="ECO:0000313" key="1">
    <source>
        <dbReference type="EMBL" id="KIG16525.1"/>
    </source>
</evidence>
<dbReference type="RefSeq" id="WP_052549637.1">
    <property type="nucleotide sequence ID" value="NZ_JMCC02000037.1"/>
</dbReference>
<dbReference type="AlphaFoldDB" id="A0A0C2D4B3"/>
<dbReference type="InterPro" id="IPR027417">
    <property type="entry name" value="P-loop_NTPase"/>
</dbReference>
<proteinExistence type="predicted"/>
<dbReference type="Proteomes" id="UP000031599">
    <property type="component" value="Unassembled WGS sequence"/>
</dbReference>
<evidence type="ECO:0008006" key="3">
    <source>
        <dbReference type="Google" id="ProtNLM"/>
    </source>
</evidence>
<dbReference type="EMBL" id="JMCC02000037">
    <property type="protein sequence ID" value="KIG16525.1"/>
    <property type="molecule type" value="Genomic_DNA"/>
</dbReference>
<evidence type="ECO:0000313" key="2">
    <source>
        <dbReference type="Proteomes" id="UP000031599"/>
    </source>
</evidence>
<gene>
    <name evidence="1" type="ORF">DB30_04438</name>
</gene>
<comment type="caution">
    <text evidence="1">The sequence shown here is derived from an EMBL/GenBank/DDBJ whole genome shotgun (WGS) entry which is preliminary data.</text>
</comment>
<reference evidence="1 2" key="1">
    <citation type="submission" date="2014-12" db="EMBL/GenBank/DDBJ databases">
        <title>Genome assembly of Enhygromyxa salina DSM 15201.</title>
        <authorList>
            <person name="Sharma G."/>
            <person name="Subramanian S."/>
        </authorList>
    </citation>
    <scope>NUCLEOTIDE SEQUENCE [LARGE SCALE GENOMIC DNA]</scope>
    <source>
        <strain evidence="1 2">DSM 15201</strain>
    </source>
</reference>
<organism evidence="1 2">
    <name type="scientific">Enhygromyxa salina</name>
    <dbReference type="NCBI Taxonomy" id="215803"/>
    <lineage>
        <taxon>Bacteria</taxon>
        <taxon>Pseudomonadati</taxon>
        <taxon>Myxococcota</taxon>
        <taxon>Polyangia</taxon>
        <taxon>Nannocystales</taxon>
        <taxon>Nannocystaceae</taxon>
        <taxon>Enhygromyxa</taxon>
    </lineage>
</organism>
<dbReference type="Pfam" id="PF13671">
    <property type="entry name" value="AAA_33"/>
    <property type="match status" value="1"/>
</dbReference>
<dbReference type="SUPFAM" id="SSF52540">
    <property type="entry name" value="P-loop containing nucleoside triphosphate hydrolases"/>
    <property type="match status" value="1"/>
</dbReference>
<protein>
    <recommendedName>
        <fullName evidence="3">Zeta toxin</fullName>
    </recommendedName>
</protein>
<sequence>MPKVHVISGATGAGKTTYARALASRTGALRFSIDEWMSRLFVPDLGELEFAWMMERVGRCEAQIWSVAEQALALGVDVILDLGFTTREHREQHRARALALALEVEVAVHYLDAPAELRRTRVRRRNGERDPAVFAFEVTEAMFEFMEPRFEPPDANELVGGTHVRVDD</sequence>
<accession>A0A0C2D4B3</accession>
<dbReference type="Gene3D" id="3.40.50.300">
    <property type="entry name" value="P-loop containing nucleotide triphosphate hydrolases"/>
    <property type="match status" value="1"/>
</dbReference>